<dbReference type="PIRSF" id="PIRSF036470">
    <property type="entry name" value="PLD_plant"/>
    <property type="match status" value="1"/>
</dbReference>
<gene>
    <name evidence="13" type="ORF">TEA_016686</name>
</gene>
<dbReference type="Gene3D" id="2.60.40.150">
    <property type="entry name" value="C2 domain"/>
    <property type="match status" value="1"/>
</dbReference>
<feature type="domain" description="PLD phosphodiesterase" evidence="12">
    <location>
        <begin position="317"/>
        <end position="355"/>
    </location>
</feature>
<dbReference type="SUPFAM" id="SSF56024">
    <property type="entry name" value="Phospholipase D/nuclease"/>
    <property type="match status" value="2"/>
</dbReference>
<dbReference type="PANTHER" id="PTHR18896:SF115">
    <property type="entry name" value="PHOSPHOLIPASE D ALPHA 1"/>
    <property type="match status" value="1"/>
</dbReference>
<dbReference type="PANTHER" id="PTHR18896">
    <property type="entry name" value="PHOSPHOLIPASE D"/>
    <property type="match status" value="1"/>
</dbReference>
<evidence type="ECO:0000256" key="3">
    <source>
        <dbReference type="ARBA" id="ARBA00010683"/>
    </source>
</evidence>
<dbReference type="Pfam" id="PF00168">
    <property type="entry name" value="C2"/>
    <property type="match status" value="1"/>
</dbReference>
<dbReference type="InterPro" id="IPR024632">
    <property type="entry name" value="PLipase_D_C"/>
</dbReference>
<dbReference type="CDD" id="cd04015">
    <property type="entry name" value="C2_plant_PLD"/>
    <property type="match status" value="1"/>
</dbReference>
<dbReference type="PROSITE" id="PS50035">
    <property type="entry name" value="PLD"/>
    <property type="match status" value="2"/>
</dbReference>
<dbReference type="STRING" id="542762.A0A4S4DR07"/>
<evidence type="ECO:0000256" key="4">
    <source>
        <dbReference type="ARBA" id="ARBA00022723"/>
    </source>
</evidence>
<keyword evidence="9" id="KW-0443">Lipid metabolism</keyword>
<dbReference type="InterPro" id="IPR015679">
    <property type="entry name" value="PLipase_D_fam"/>
</dbReference>
<name>A0A4S4DR07_CAMSN</name>
<keyword evidence="14" id="KW-1185">Reference proteome</keyword>
<evidence type="ECO:0000256" key="9">
    <source>
        <dbReference type="ARBA" id="ARBA00023098"/>
    </source>
</evidence>
<dbReference type="FunFam" id="3.30.870.10:FF:000025">
    <property type="entry name" value="Phospholipase D delta"/>
    <property type="match status" value="1"/>
</dbReference>
<dbReference type="Pfam" id="PF00614">
    <property type="entry name" value="PLDc"/>
    <property type="match status" value="2"/>
</dbReference>
<accession>A0A4S4DR07</accession>
<organism evidence="13 14">
    <name type="scientific">Camellia sinensis var. sinensis</name>
    <name type="common">China tea</name>
    <dbReference type="NCBI Taxonomy" id="542762"/>
    <lineage>
        <taxon>Eukaryota</taxon>
        <taxon>Viridiplantae</taxon>
        <taxon>Streptophyta</taxon>
        <taxon>Embryophyta</taxon>
        <taxon>Tracheophyta</taxon>
        <taxon>Spermatophyta</taxon>
        <taxon>Magnoliopsida</taxon>
        <taxon>eudicotyledons</taxon>
        <taxon>Gunneridae</taxon>
        <taxon>Pentapetalae</taxon>
        <taxon>asterids</taxon>
        <taxon>Ericales</taxon>
        <taxon>Theaceae</taxon>
        <taxon>Camellia</taxon>
    </lineage>
</organism>
<dbReference type="GO" id="GO:0009395">
    <property type="term" value="P:phospholipid catabolic process"/>
    <property type="evidence" value="ECO:0007669"/>
    <property type="project" value="TreeGrafter"/>
</dbReference>
<evidence type="ECO:0000256" key="8">
    <source>
        <dbReference type="ARBA" id="ARBA00022963"/>
    </source>
</evidence>
<feature type="domain" description="PLD phosphodiesterase" evidence="12">
    <location>
        <begin position="661"/>
        <end position="688"/>
    </location>
</feature>
<keyword evidence="7 10" id="KW-0106">Calcium</keyword>
<dbReference type="GO" id="GO:0005886">
    <property type="term" value="C:plasma membrane"/>
    <property type="evidence" value="ECO:0007669"/>
    <property type="project" value="TreeGrafter"/>
</dbReference>
<dbReference type="InterPro" id="IPR035892">
    <property type="entry name" value="C2_domain_sf"/>
</dbReference>
<sequence length="815" mass="94174">MVLDLHLLHGMLWVTIFEINKLHTKSGWRFNLFDKNVGSRLYATVELDRARVARTRMITNEHSHPRWNESFRIYCAHKISNVVFTIKDGNPIGETLIGRAYLPVKDIIFGHEVDRLLDIVDEENHPIYRSPKIRVNLKFFDATKDSNWSQGIKTPSFGGVPYTFFMQREGCKVTLYQDAHVPDLITPQFNLSEDKIYEPHRCWEDIFDAVTNARHLIYITGWSKYTKISLIRDPKRPRPQGNITLGDLLKKKADEGVRVLMLVWDDRTSVKALRADGLVATNNQEIVYEFRNSRVQCFLCPRDSNDASIVQGFQIKSMFTHHQKTIVVDSEMPEDDSQKRRIVSFVGGIDLCDGRYDTPDHSLFKTLDNIHNHDFHQPNFRGSSIRKGGPREPWHDIHCKLEGPVALDVLYNFEQRWKKQVGNKFLLTFNELDRIITRPPTPITSTHDPETWNVQIFRSIDSAAVEGFPYENHKKAAKDHEEASAIHKEATEIGLVTEMGNTIDRSIQDAYIDAIRRAKNFIYIESQYFIGSSYGWNSKDIKDADIGALHLIPNELSLKIVSKIKAGERFTVYVVIPMWPEGIPESASIQAILDWQRRTMEMMYTDIYDALRAKGMNENLRDYLTFFCLGNREAQTEDEYVPIEKPDPDTNYHRAQLARRFMIYVHANMMIVDDEYIIIGSANINQKSMDGARDTEIAMGGYQPHHLSTNKPARGEIYGFRMALWYEHLKMLDDAFRHPEILECVTAINTLADRNLKNYMSDDFQDDLPCHLLKYPIEISDNGNITTLQGFEFFPDTKARVLGNKSKYLSPFLTT</sequence>
<dbReference type="SUPFAM" id="SSF49562">
    <property type="entry name" value="C2 domain (Calcium/lipid-binding domain, CaLB)"/>
    <property type="match status" value="1"/>
</dbReference>
<comment type="similarity">
    <text evidence="3 10">Belongs to the phospholipase D family. C2-PLD subfamily.</text>
</comment>
<dbReference type="GO" id="GO:0004630">
    <property type="term" value="F:phospholipase D activity"/>
    <property type="evidence" value="ECO:0007669"/>
    <property type="project" value="UniProtKB-EC"/>
</dbReference>
<evidence type="ECO:0000259" key="12">
    <source>
        <dbReference type="PROSITE" id="PS50035"/>
    </source>
</evidence>
<comment type="caution">
    <text evidence="13">The sequence shown here is derived from an EMBL/GenBank/DDBJ whole genome shotgun (WGS) entry which is preliminary data.</text>
</comment>
<dbReference type="PROSITE" id="PS50004">
    <property type="entry name" value="C2"/>
    <property type="match status" value="1"/>
</dbReference>
<evidence type="ECO:0000256" key="7">
    <source>
        <dbReference type="ARBA" id="ARBA00022837"/>
    </source>
</evidence>
<proteinExistence type="inferred from homology"/>
<keyword evidence="5" id="KW-0677">Repeat</keyword>
<keyword evidence="8 10" id="KW-0442">Lipid degradation</keyword>
<evidence type="ECO:0000313" key="14">
    <source>
        <dbReference type="Proteomes" id="UP000306102"/>
    </source>
</evidence>
<keyword evidence="4" id="KW-0479">Metal-binding</keyword>
<evidence type="ECO:0000256" key="1">
    <source>
        <dbReference type="ARBA" id="ARBA00000798"/>
    </source>
</evidence>
<dbReference type="InterPro" id="IPR000008">
    <property type="entry name" value="C2_dom"/>
</dbReference>
<comment type="function">
    <text evidence="10">Hydrolyzes glycerol-phospholipids at the terminal phosphodiesteric bond.</text>
</comment>
<dbReference type="EMBL" id="SDRB02010597">
    <property type="protein sequence ID" value="THG05533.1"/>
    <property type="molecule type" value="Genomic_DNA"/>
</dbReference>
<feature type="domain" description="C2" evidence="11">
    <location>
        <begin position="1"/>
        <end position="117"/>
    </location>
</feature>
<dbReference type="AlphaFoldDB" id="A0A4S4DR07"/>
<evidence type="ECO:0000256" key="10">
    <source>
        <dbReference type="PIRNR" id="PIRNR036470"/>
    </source>
</evidence>
<evidence type="ECO:0000256" key="6">
    <source>
        <dbReference type="ARBA" id="ARBA00022801"/>
    </source>
</evidence>
<dbReference type="Pfam" id="PF12357">
    <property type="entry name" value="PLD_C"/>
    <property type="match status" value="1"/>
</dbReference>
<dbReference type="Proteomes" id="UP000306102">
    <property type="component" value="Unassembled WGS sequence"/>
</dbReference>
<comment type="cofactor">
    <cofactor evidence="2 10">
        <name>Ca(2+)</name>
        <dbReference type="ChEBI" id="CHEBI:29108"/>
    </cofactor>
</comment>
<reference evidence="13 14" key="1">
    <citation type="journal article" date="2018" name="Proc. Natl. Acad. Sci. U.S.A.">
        <title>Draft genome sequence of Camellia sinensis var. sinensis provides insights into the evolution of the tea genome and tea quality.</title>
        <authorList>
            <person name="Wei C."/>
            <person name="Yang H."/>
            <person name="Wang S."/>
            <person name="Zhao J."/>
            <person name="Liu C."/>
            <person name="Gao L."/>
            <person name="Xia E."/>
            <person name="Lu Y."/>
            <person name="Tai Y."/>
            <person name="She G."/>
            <person name="Sun J."/>
            <person name="Cao H."/>
            <person name="Tong W."/>
            <person name="Gao Q."/>
            <person name="Li Y."/>
            <person name="Deng W."/>
            <person name="Jiang X."/>
            <person name="Wang W."/>
            <person name="Chen Q."/>
            <person name="Zhang S."/>
            <person name="Li H."/>
            <person name="Wu J."/>
            <person name="Wang P."/>
            <person name="Li P."/>
            <person name="Shi C."/>
            <person name="Zheng F."/>
            <person name="Jian J."/>
            <person name="Huang B."/>
            <person name="Shan D."/>
            <person name="Shi M."/>
            <person name="Fang C."/>
            <person name="Yue Y."/>
            <person name="Li F."/>
            <person name="Li D."/>
            <person name="Wei S."/>
            <person name="Han B."/>
            <person name="Jiang C."/>
            <person name="Yin Y."/>
            <person name="Xia T."/>
            <person name="Zhang Z."/>
            <person name="Bennetzen J.L."/>
            <person name="Zhao S."/>
            <person name="Wan X."/>
        </authorList>
    </citation>
    <scope>NUCLEOTIDE SEQUENCE [LARGE SCALE GENOMIC DNA]</scope>
    <source>
        <strain evidence="14">cv. Shuchazao</strain>
        <tissue evidence="13">Leaf</tissue>
    </source>
</reference>
<keyword evidence="6 10" id="KW-0378">Hydrolase</keyword>
<dbReference type="InterPro" id="IPR011402">
    <property type="entry name" value="PLipase_D_pln"/>
</dbReference>
<dbReference type="SMART" id="SM00239">
    <property type="entry name" value="C2"/>
    <property type="match status" value="1"/>
</dbReference>
<comment type="catalytic activity">
    <reaction evidence="1 10">
        <text>a 1,2-diacyl-sn-glycero-3-phosphocholine + H2O = a 1,2-diacyl-sn-glycero-3-phosphate + choline + H(+)</text>
        <dbReference type="Rhea" id="RHEA:14445"/>
        <dbReference type="ChEBI" id="CHEBI:15354"/>
        <dbReference type="ChEBI" id="CHEBI:15377"/>
        <dbReference type="ChEBI" id="CHEBI:15378"/>
        <dbReference type="ChEBI" id="CHEBI:57643"/>
        <dbReference type="ChEBI" id="CHEBI:58608"/>
        <dbReference type="EC" id="3.1.4.4"/>
    </reaction>
</comment>
<protein>
    <recommendedName>
        <fullName evidence="10">Phospholipase D</fullName>
        <ecNumber evidence="10">3.1.4.4</ecNumber>
    </recommendedName>
</protein>
<evidence type="ECO:0000259" key="11">
    <source>
        <dbReference type="PROSITE" id="PS50004"/>
    </source>
</evidence>
<dbReference type="GO" id="GO:0046470">
    <property type="term" value="P:phosphatidylcholine metabolic process"/>
    <property type="evidence" value="ECO:0007669"/>
    <property type="project" value="InterPro"/>
</dbReference>
<evidence type="ECO:0000313" key="13">
    <source>
        <dbReference type="EMBL" id="THG05533.1"/>
    </source>
</evidence>
<evidence type="ECO:0000256" key="2">
    <source>
        <dbReference type="ARBA" id="ARBA00001913"/>
    </source>
</evidence>
<dbReference type="EC" id="3.1.4.4" evidence="10"/>
<dbReference type="InterPro" id="IPR001736">
    <property type="entry name" value="PLipase_D/transphosphatidylase"/>
</dbReference>
<evidence type="ECO:0000256" key="5">
    <source>
        <dbReference type="ARBA" id="ARBA00022737"/>
    </source>
</evidence>
<dbReference type="GO" id="GO:0005509">
    <property type="term" value="F:calcium ion binding"/>
    <property type="evidence" value="ECO:0007669"/>
    <property type="project" value="InterPro"/>
</dbReference>
<dbReference type="SMART" id="SM00155">
    <property type="entry name" value="PLDc"/>
    <property type="match status" value="2"/>
</dbReference>
<dbReference type="Gene3D" id="3.30.870.10">
    <property type="entry name" value="Endonuclease Chain A"/>
    <property type="match status" value="2"/>
</dbReference>